<accession>A0A0G1DF73</accession>
<evidence type="ECO:0000256" key="3">
    <source>
        <dbReference type="SAM" id="SignalP"/>
    </source>
</evidence>
<feature type="region of interest" description="Disordered" evidence="1">
    <location>
        <begin position="977"/>
        <end position="1009"/>
    </location>
</feature>
<keyword evidence="2" id="KW-0812">Transmembrane</keyword>
<protein>
    <submittedName>
        <fullName evidence="4">Uncharacterized protein</fullName>
    </submittedName>
</protein>
<dbReference type="Proteomes" id="UP000034785">
    <property type="component" value="Unassembled WGS sequence"/>
</dbReference>
<feature type="transmembrane region" description="Helical" evidence="2">
    <location>
        <begin position="534"/>
        <end position="552"/>
    </location>
</feature>
<dbReference type="InterPro" id="IPR045782">
    <property type="entry name" value="TrbL_3"/>
</dbReference>
<evidence type="ECO:0000256" key="1">
    <source>
        <dbReference type="SAM" id="MobiDB-lite"/>
    </source>
</evidence>
<evidence type="ECO:0000256" key="2">
    <source>
        <dbReference type="SAM" id="Phobius"/>
    </source>
</evidence>
<proteinExistence type="predicted"/>
<dbReference type="AlphaFoldDB" id="A0A0G1DF73"/>
<gene>
    <name evidence="4" type="ORF">UV41_C0053G0007</name>
</gene>
<feature type="region of interest" description="Disordered" evidence="1">
    <location>
        <begin position="242"/>
        <end position="262"/>
    </location>
</feature>
<feature type="transmembrane region" description="Helical" evidence="2">
    <location>
        <begin position="369"/>
        <end position="387"/>
    </location>
</feature>
<feature type="transmembrane region" description="Helical" evidence="2">
    <location>
        <begin position="508"/>
        <end position="525"/>
    </location>
</feature>
<keyword evidence="2" id="KW-1133">Transmembrane helix</keyword>
<organism evidence="4 5">
    <name type="scientific">Candidatus Daviesbacteria bacterium GW2011_GWA2_42_7</name>
    <dbReference type="NCBI Taxonomy" id="1618425"/>
    <lineage>
        <taxon>Bacteria</taxon>
        <taxon>Candidatus Daviesiibacteriota</taxon>
    </lineage>
</organism>
<keyword evidence="2" id="KW-0472">Membrane</keyword>
<feature type="transmembrane region" description="Helical" evidence="2">
    <location>
        <begin position="430"/>
        <end position="463"/>
    </location>
</feature>
<dbReference type="Pfam" id="PF19590">
    <property type="entry name" value="TrbL_3"/>
    <property type="match status" value="1"/>
</dbReference>
<feature type="compositionally biased region" description="Basic and acidic residues" evidence="1">
    <location>
        <begin position="245"/>
        <end position="254"/>
    </location>
</feature>
<feature type="chain" id="PRO_5002536546" evidence="3">
    <location>
        <begin position="31"/>
        <end position="1009"/>
    </location>
</feature>
<name>A0A0G1DF73_9BACT</name>
<dbReference type="CDD" id="cd06174">
    <property type="entry name" value="MFS"/>
    <property type="match status" value="1"/>
</dbReference>
<comment type="caution">
    <text evidence="4">The sequence shown here is derived from an EMBL/GenBank/DDBJ whole genome shotgun (WGS) entry which is preliminary data.</text>
</comment>
<evidence type="ECO:0000313" key="4">
    <source>
        <dbReference type="EMBL" id="KKS69481.1"/>
    </source>
</evidence>
<reference evidence="4 5" key="1">
    <citation type="journal article" date="2015" name="Nature">
        <title>rRNA introns, odd ribosomes, and small enigmatic genomes across a large radiation of phyla.</title>
        <authorList>
            <person name="Brown C.T."/>
            <person name="Hug L.A."/>
            <person name="Thomas B.C."/>
            <person name="Sharon I."/>
            <person name="Castelle C.J."/>
            <person name="Singh A."/>
            <person name="Wilkins M.J."/>
            <person name="Williams K.H."/>
            <person name="Banfield J.F."/>
        </authorList>
    </citation>
    <scope>NUCLEOTIDE SEQUENCE [LARGE SCALE GENOMIC DNA]</scope>
</reference>
<keyword evidence="3" id="KW-0732">Signal</keyword>
<feature type="transmembrane region" description="Helical" evidence="2">
    <location>
        <begin position="470"/>
        <end position="488"/>
    </location>
</feature>
<evidence type="ECO:0000313" key="5">
    <source>
        <dbReference type="Proteomes" id="UP000034785"/>
    </source>
</evidence>
<dbReference type="EMBL" id="LCEJ01000053">
    <property type="protein sequence ID" value="KKS69481.1"/>
    <property type="molecule type" value="Genomic_DNA"/>
</dbReference>
<sequence length="1009" mass="111515">MKTHKKLWLSVLLFLGSVVSFFLLSNPVFAEVPKDTWQKATFQFVDRSTIKATAGGETFDFIDVDPWDNDVEYVLGDGPTGCTNKINGLGAFKVNRLGEFPPTISKDKIHLQYDEQATGCSDINAMNSIDNASQGARTYFRWIDSERIESIDSKLAFDKDADGSFHVTESKDRCVDRVFVTEQGVKYFELDPDGENIDKFDLVKNLTECKVSGVNFAVYYDGGDRPEGNLERLAGISVSIANPENAKKPPQARDETDETPGVTGDDEACYNSGWELSWAACPVITAGQELANTLYEFVENQLQFTVKEGKQKDSLGGQDSREQVKGAWNNFRILVSGLVVILMLVMVISQAIGGGLFDAYTVKKMLPRLVIGVILIQLSWPIFSWVINFVDDLGRGLADIIYAPFGGADALNLNKIMEPFVGPGVIAFNWFGVLGIVALGFVAPFLILGLMLTVLVAIFAGFLTLLFRKILIILALITVPVALIAWMMPNEGLRRYWKIWWDNFLKALMMFPLIILIIAAGRIFAKIGSGQEDNLIGFFIILIGFFGPLFILPKTFKWGGTAMAMAGQKISDARVKALSKPKEYLKKQQEGYSALRDARSSFRYNNPDEYRKNWRARAAFWRRPIDSFKAGGLNPLLGLPGSELRARQKIGFVARGDEYENKQRQEAGILRQKIEDRLHEGGTLADGTEGGIKDDMYQDMLRIERGLAPRKRYVDNNGQEMNLSELMGRGSRNRRLMRRAALDRMAELGAGTNWRHVEAEHERIMGTGSTATAEERTSWRKFLNDNKTVILEKIPDLLKGTGSVSDINAEGISRMHGIGIERMLSKMHGAATDMTIRPGEDAGLAARRRATGQARLTKFLSTYNEALNNSNLRGNLEQNGLRAVKAFVTDTAADRAAILYRRPAWVHSDNEDGREVIRERTTPDGQYDLSSRVLLSPLIGADATGTLTAASQTVVNNIPLALRNSLDTEINVEGGFQPPTPRGAQAGGGGGATGGIAWRPPRGSSTTPI</sequence>
<feature type="compositionally biased region" description="Gly residues" evidence="1">
    <location>
        <begin position="985"/>
        <end position="994"/>
    </location>
</feature>
<feature type="transmembrane region" description="Helical" evidence="2">
    <location>
        <begin position="333"/>
        <end position="357"/>
    </location>
</feature>
<feature type="signal peptide" evidence="3">
    <location>
        <begin position="1"/>
        <end position="30"/>
    </location>
</feature>